<evidence type="ECO:0000313" key="4">
    <source>
        <dbReference type="Proteomes" id="UP000826195"/>
    </source>
</evidence>
<evidence type="ECO:0000256" key="1">
    <source>
        <dbReference type="SAM" id="MobiDB-lite"/>
    </source>
</evidence>
<dbReference type="EMBL" id="JAHXZJ010002609">
    <property type="protein sequence ID" value="KAH0540423.1"/>
    <property type="molecule type" value="Genomic_DNA"/>
</dbReference>
<name>A0AAV7I3M8_COTGL</name>
<keyword evidence="2" id="KW-0472">Membrane</keyword>
<gene>
    <name evidence="3" type="ORF">KQX54_017299</name>
</gene>
<keyword evidence="4" id="KW-1185">Reference proteome</keyword>
<sequence length="101" mass="10836">MAVRREKRLGKRSKVWENVYSSALYSIPLLLLTTSLCWDLYISRLVAGAPVGSAAAAASTAYTGGSTTPGTARPSRHDLPSIYGVRGVEVKEGLKREQGRG</sequence>
<keyword evidence="2" id="KW-1133">Transmembrane helix</keyword>
<dbReference type="AlphaFoldDB" id="A0AAV7I3M8"/>
<evidence type="ECO:0000256" key="2">
    <source>
        <dbReference type="SAM" id="Phobius"/>
    </source>
</evidence>
<keyword evidence="2" id="KW-0812">Transmembrane</keyword>
<dbReference type="Proteomes" id="UP000826195">
    <property type="component" value="Unassembled WGS sequence"/>
</dbReference>
<reference evidence="3 4" key="1">
    <citation type="journal article" date="2021" name="J. Hered.">
        <title>A chromosome-level genome assembly of the parasitoid wasp, Cotesia glomerata (Hymenoptera: Braconidae).</title>
        <authorList>
            <person name="Pinto B.J."/>
            <person name="Weis J.J."/>
            <person name="Gamble T."/>
            <person name="Ode P.J."/>
            <person name="Paul R."/>
            <person name="Zaspel J.M."/>
        </authorList>
    </citation>
    <scope>NUCLEOTIDE SEQUENCE [LARGE SCALE GENOMIC DNA]</scope>
    <source>
        <strain evidence="3">CgM1</strain>
    </source>
</reference>
<evidence type="ECO:0000313" key="3">
    <source>
        <dbReference type="EMBL" id="KAH0540423.1"/>
    </source>
</evidence>
<feature type="transmembrane region" description="Helical" evidence="2">
    <location>
        <begin position="20"/>
        <end position="41"/>
    </location>
</feature>
<protein>
    <submittedName>
        <fullName evidence="3">Uncharacterized protein</fullName>
    </submittedName>
</protein>
<feature type="region of interest" description="Disordered" evidence="1">
    <location>
        <begin position="60"/>
        <end position="80"/>
    </location>
</feature>
<accession>A0AAV7I3M8</accession>
<organism evidence="3 4">
    <name type="scientific">Cotesia glomerata</name>
    <name type="common">Lepidopteran parasitic wasp</name>
    <name type="synonym">Apanteles glomeratus</name>
    <dbReference type="NCBI Taxonomy" id="32391"/>
    <lineage>
        <taxon>Eukaryota</taxon>
        <taxon>Metazoa</taxon>
        <taxon>Ecdysozoa</taxon>
        <taxon>Arthropoda</taxon>
        <taxon>Hexapoda</taxon>
        <taxon>Insecta</taxon>
        <taxon>Pterygota</taxon>
        <taxon>Neoptera</taxon>
        <taxon>Endopterygota</taxon>
        <taxon>Hymenoptera</taxon>
        <taxon>Apocrita</taxon>
        <taxon>Ichneumonoidea</taxon>
        <taxon>Braconidae</taxon>
        <taxon>Microgastrinae</taxon>
        <taxon>Cotesia</taxon>
    </lineage>
</organism>
<proteinExistence type="predicted"/>
<feature type="compositionally biased region" description="Low complexity" evidence="1">
    <location>
        <begin position="60"/>
        <end position="72"/>
    </location>
</feature>
<comment type="caution">
    <text evidence="3">The sequence shown here is derived from an EMBL/GenBank/DDBJ whole genome shotgun (WGS) entry which is preliminary data.</text>
</comment>